<feature type="domain" description="Bacteriophage T5 Orf172 DNA-binding" evidence="1">
    <location>
        <begin position="143"/>
        <end position="221"/>
    </location>
</feature>
<keyword evidence="3" id="KW-1185">Reference proteome</keyword>
<evidence type="ECO:0000313" key="3">
    <source>
        <dbReference type="Proteomes" id="UP000604661"/>
    </source>
</evidence>
<evidence type="ECO:0000259" key="1">
    <source>
        <dbReference type="SMART" id="SM00974"/>
    </source>
</evidence>
<dbReference type="InterPro" id="IPR018306">
    <property type="entry name" value="Phage_T5_Orf172_DNA-bd"/>
</dbReference>
<reference evidence="2 3" key="1">
    <citation type="journal article" date="2020" name="ISME J.">
        <title>Comparative genomics reveals insights into cyanobacterial evolution and habitat adaptation.</title>
        <authorList>
            <person name="Chen M.Y."/>
            <person name="Teng W.K."/>
            <person name="Zhao L."/>
            <person name="Hu C.X."/>
            <person name="Zhou Y.K."/>
            <person name="Han B.P."/>
            <person name="Song L.R."/>
            <person name="Shu W.S."/>
        </authorList>
    </citation>
    <scope>NUCLEOTIDE SEQUENCE [LARGE SCALE GENOMIC DNA]</scope>
    <source>
        <strain evidence="2 3">FACHB-391</strain>
    </source>
</reference>
<protein>
    <submittedName>
        <fullName evidence="2">GIY-YIG nuclease family protein</fullName>
    </submittedName>
</protein>
<organism evidence="2 3">
    <name type="scientific">Nostoc linckia FACHB-391</name>
    <dbReference type="NCBI Taxonomy" id="2692906"/>
    <lineage>
        <taxon>Bacteria</taxon>
        <taxon>Bacillati</taxon>
        <taxon>Cyanobacteriota</taxon>
        <taxon>Cyanophyceae</taxon>
        <taxon>Nostocales</taxon>
        <taxon>Nostocaceae</taxon>
        <taxon>Nostoc</taxon>
    </lineage>
</organism>
<dbReference type="RefSeq" id="WP_190900866.1">
    <property type="nucleotide sequence ID" value="NZ_JACJTE010000106.1"/>
</dbReference>
<comment type="caution">
    <text evidence="2">The sequence shown here is derived from an EMBL/GenBank/DDBJ whole genome shotgun (WGS) entry which is preliminary data.</text>
</comment>
<accession>A0ABR8F6T7</accession>
<dbReference type="EMBL" id="JACJTE010000106">
    <property type="protein sequence ID" value="MBD2565726.1"/>
    <property type="molecule type" value="Genomic_DNA"/>
</dbReference>
<evidence type="ECO:0000313" key="2">
    <source>
        <dbReference type="EMBL" id="MBD2565726.1"/>
    </source>
</evidence>
<gene>
    <name evidence="2" type="ORF">H6G95_35235</name>
</gene>
<dbReference type="Proteomes" id="UP000604661">
    <property type="component" value="Unassembled WGS sequence"/>
</dbReference>
<sequence length="227" mass="26220">MKCGGVISMSITEENLPFPEEKETIQAKSLSGKARRCCEFICSLIEDGSTFNTDELAQKARQYGFGDAALKSAKTYLLTTQKLIRFQPKISSTALWMSKETYLSQGHSQDRVWEQRWQLESRYRYLPLVPNNPKGGFVYFIKRLGDGIYKIGLTACLRKRIQNIASQCGSHVDVIFYLEFDSYEAANSLEDKLHEQYHYQRLIGEWFSFSDADVEQLCLGMKRRYKV</sequence>
<name>A0ABR8F6T7_NOSLI</name>
<dbReference type="SMART" id="SM00974">
    <property type="entry name" value="T5orf172"/>
    <property type="match status" value="1"/>
</dbReference>
<proteinExistence type="predicted"/>
<dbReference type="Pfam" id="PF13455">
    <property type="entry name" value="MUG113"/>
    <property type="match status" value="1"/>
</dbReference>